<proteinExistence type="predicted"/>
<evidence type="ECO:0000256" key="1">
    <source>
        <dbReference type="SAM" id="Phobius"/>
    </source>
</evidence>
<dbReference type="RefSeq" id="WP_161860458.1">
    <property type="nucleotide sequence ID" value="NZ_CP046620.1"/>
</dbReference>
<accession>A0A6P1SVV1</accession>
<dbReference type="KEGG" id="amaq:GO499_01165"/>
<protein>
    <recommendedName>
        <fullName evidence="4">DUF4350 domain-containing protein</fullName>
    </recommendedName>
</protein>
<dbReference type="EMBL" id="CP046620">
    <property type="protein sequence ID" value="QHQ33887.1"/>
    <property type="molecule type" value="Genomic_DNA"/>
</dbReference>
<dbReference type="AlphaFoldDB" id="A0A6P1SVV1"/>
<name>A0A6P1SVV1_9RHOB</name>
<keyword evidence="3" id="KW-1185">Reference proteome</keyword>
<keyword evidence="1" id="KW-0472">Membrane</keyword>
<keyword evidence="1" id="KW-0812">Transmembrane</keyword>
<gene>
    <name evidence="2" type="ORF">GO499_01165</name>
</gene>
<evidence type="ECO:0000313" key="3">
    <source>
        <dbReference type="Proteomes" id="UP000464495"/>
    </source>
</evidence>
<sequence>MSHVSAQPLRSGNSGANIALILLAVLVIGGFGWLLTRDGEQPLARSPMGFAGLVHWAKLQGSDVQNLEGVGMEANRVGLRILPLFDTDLETFFEPPEDRAAYLRTGTEFNISLYIVREKVEIVPSLVIAPKWTRGARHSGYAHASLLLEVADNARPFEQLGFGQDMLTRPDMKLAQLPGTLPEGQRHTATIYAPQLFRRDLPQACSPVFDTPFGALLITCQENGTDTLLLSDPDLLNNHGLGLGGNAALVADFLGPYVAEGTVLVDMTTAQRIFPERPELPRREWSDLLRFFEYPLSLFWAALALAVALGLWRSWRRLGPPARPFNDDIGASKSVSIAAKARLMRAADRKAHVFEAYVQSRLRWLDHRLHGHHGHSEDLLRRLVQQVKNKDPDLARSFGAAAAAAMSGQSDTSATALVAISDRFEAEIEKVLYEFGRTSRTS</sequence>
<evidence type="ECO:0008006" key="4">
    <source>
        <dbReference type="Google" id="ProtNLM"/>
    </source>
</evidence>
<dbReference type="Proteomes" id="UP000464495">
    <property type="component" value="Chromosome"/>
</dbReference>
<reference evidence="2 3" key="1">
    <citation type="submission" date="2019-12" db="EMBL/GenBank/DDBJ databases">
        <title>Complete genome sequence of Algicella marina strain 9Alg 56(T) isolated from the red alga Tichocarpus crinitus.</title>
        <authorList>
            <person name="Kim S.-G."/>
            <person name="Nedashkovskaya O.I."/>
        </authorList>
    </citation>
    <scope>NUCLEOTIDE SEQUENCE [LARGE SCALE GENOMIC DNA]</scope>
    <source>
        <strain evidence="2 3">9Alg 56</strain>
    </source>
</reference>
<feature type="transmembrane region" description="Helical" evidence="1">
    <location>
        <begin position="15"/>
        <end position="35"/>
    </location>
</feature>
<organism evidence="2 3">
    <name type="scientific">Algicella marina</name>
    <dbReference type="NCBI Taxonomy" id="2683284"/>
    <lineage>
        <taxon>Bacteria</taxon>
        <taxon>Pseudomonadati</taxon>
        <taxon>Pseudomonadota</taxon>
        <taxon>Alphaproteobacteria</taxon>
        <taxon>Rhodobacterales</taxon>
        <taxon>Paracoccaceae</taxon>
        <taxon>Algicella</taxon>
    </lineage>
</organism>
<keyword evidence="1" id="KW-1133">Transmembrane helix</keyword>
<evidence type="ECO:0000313" key="2">
    <source>
        <dbReference type="EMBL" id="QHQ33887.1"/>
    </source>
</evidence>